<sequence length="215" mass="23993">MADERRAKVIRDWSLMNCMMTVGVVASVREGGWDGDAREETRDELLNVSLERLLLYTAQTKGGGGCRSCASGSGGVRTVLRTSRIAMRDVGLFTARRVRRVNGQPIFQRSTSNACPSYRRRTSTTNPVLVHHVVSTRDSTFFFRIQDVRILKIEGGKASKKKVGKAVDERESECDEYSTQQRHNNTALHSLVSDFSESIKIEGQSRSKPHPNTSS</sequence>
<dbReference type="AlphaFoldDB" id="A0A5C3Q5E2"/>
<proteinExistence type="predicted"/>
<dbReference type="EMBL" id="ML178848">
    <property type="protein sequence ID" value="TFK97305.1"/>
    <property type="molecule type" value="Genomic_DNA"/>
</dbReference>
<gene>
    <name evidence="1" type="ORF">BDV98DRAFT_574617</name>
</gene>
<organism evidence="1 2">
    <name type="scientific">Pterulicium gracile</name>
    <dbReference type="NCBI Taxonomy" id="1884261"/>
    <lineage>
        <taxon>Eukaryota</taxon>
        <taxon>Fungi</taxon>
        <taxon>Dikarya</taxon>
        <taxon>Basidiomycota</taxon>
        <taxon>Agaricomycotina</taxon>
        <taxon>Agaricomycetes</taxon>
        <taxon>Agaricomycetidae</taxon>
        <taxon>Agaricales</taxon>
        <taxon>Pleurotineae</taxon>
        <taxon>Pterulaceae</taxon>
        <taxon>Pterulicium</taxon>
    </lineage>
</organism>
<evidence type="ECO:0000313" key="2">
    <source>
        <dbReference type="Proteomes" id="UP000305067"/>
    </source>
</evidence>
<name>A0A5C3Q5E2_9AGAR</name>
<protein>
    <submittedName>
        <fullName evidence="1">Uncharacterized protein</fullName>
    </submittedName>
</protein>
<accession>A0A5C3Q5E2</accession>
<keyword evidence="2" id="KW-1185">Reference proteome</keyword>
<evidence type="ECO:0000313" key="1">
    <source>
        <dbReference type="EMBL" id="TFK97305.1"/>
    </source>
</evidence>
<dbReference type="Proteomes" id="UP000305067">
    <property type="component" value="Unassembled WGS sequence"/>
</dbReference>
<reference evidence="1 2" key="1">
    <citation type="journal article" date="2019" name="Nat. Ecol. Evol.">
        <title>Megaphylogeny resolves global patterns of mushroom evolution.</title>
        <authorList>
            <person name="Varga T."/>
            <person name="Krizsan K."/>
            <person name="Foldi C."/>
            <person name="Dima B."/>
            <person name="Sanchez-Garcia M."/>
            <person name="Sanchez-Ramirez S."/>
            <person name="Szollosi G.J."/>
            <person name="Szarkandi J.G."/>
            <person name="Papp V."/>
            <person name="Albert L."/>
            <person name="Andreopoulos W."/>
            <person name="Angelini C."/>
            <person name="Antonin V."/>
            <person name="Barry K.W."/>
            <person name="Bougher N.L."/>
            <person name="Buchanan P."/>
            <person name="Buyck B."/>
            <person name="Bense V."/>
            <person name="Catcheside P."/>
            <person name="Chovatia M."/>
            <person name="Cooper J."/>
            <person name="Damon W."/>
            <person name="Desjardin D."/>
            <person name="Finy P."/>
            <person name="Geml J."/>
            <person name="Haridas S."/>
            <person name="Hughes K."/>
            <person name="Justo A."/>
            <person name="Karasinski D."/>
            <person name="Kautmanova I."/>
            <person name="Kiss B."/>
            <person name="Kocsube S."/>
            <person name="Kotiranta H."/>
            <person name="LaButti K.M."/>
            <person name="Lechner B.E."/>
            <person name="Liimatainen K."/>
            <person name="Lipzen A."/>
            <person name="Lukacs Z."/>
            <person name="Mihaltcheva S."/>
            <person name="Morgado L.N."/>
            <person name="Niskanen T."/>
            <person name="Noordeloos M.E."/>
            <person name="Ohm R.A."/>
            <person name="Ortiz-Santana B."/>
            <person name="Ovrebo C."/>
            <person name="Racz N."/>
            <person name="Riley R."/>
            <person name="Savchenko A."/>
            <person name="Shiryaev A."/>
            <person name="Soop K."/>
            <person name="Spirin V."/>
            <person name="Szebenyi C."/>
            <person name="Tomsovsky M."/>
            <person name="Tulloss R.E."/>
            <person name="Uehling J."/>
            <person name="Grigoriev I.V."/>
            <person name="Vagvolgyi C."/>
            <person name="Papp T."/>
            <person name="Martin F.M."/>
            <person name="Miettinen O."/>
            <person name="Hibbett D.S."/>
            <person name="Nagy L.G."/>
        </authorList>
    </citation>
    <scope>NUCLEOTIDE SEQUENCE [LARGE SCALE GENOMIC DNA]</scope>
    <source>
        <strain evidence="1 2">CBS 309.79</strain>
    </source>
</reference>